<name>A0A6A1Q1M7_BALPH</name>
<keyword evidence="1" id="KW-1133">Transmembrane helix</keyword>
<gene>
    <name evidence="2" type="ORF">E2I00_005005</name>
</gene>
<dbReference type="AlphaFoldDB" id="A0A6A1Q1M7"/>
<dbReference type="Proteomes" id="UP000437017">
    <property type="component" value="Unassembled WGS sequence"/>
</dbReference>
<protein>
    <submittedName>
        <fullName evidence="2">Uncharacterized protein</fullName>
    </submittedName>
</protein>
<keyword evidence="1" id="KW-0472">Membrane</keyword>
<evidence type="ECO:0000256" key="1">
    <source>
        <dbReference type="SAM" id="Phobius"/>
    </source>
</evidence>
<accession>A0A6A1Q1M7</accession>
<sequence length="112" mass="12288">METAGRNRWGASKMNPFCLLSFAGHIAEEKRDKESSLFNRDVSDEQLTAVNKGTLQEAISPDVPSKSMPRAQLLHFLQRDISIAAVSVAGILTATVLLLLALVTDIRKKQPL</sequence>
<keyword evidence="3" id="KW-1185">Reference proteome</keyword>
<proteinExistence type="predicted"/>
<feature type="transmembrane region" description="Helical" evidence="1">
    <location>
        <begin position="81"/>
        <end position="103"/>
    </location>
</feature>
<reference evidence="2 3" key="1">
    <citation type="journal article" date="2019" name="PLoS ONE">
        <title>Genomic analyses reveal an absence of contemporary introgressive admixture between fin whales and blue whales, despite known hybrids.</title>
        <authorList>
            <person name="Westbury M.V."/>
            <person name="Petersen B."/>
            <person name="Lorenzen E.D."/>
        </authorList>
    </citation>
    <scope>NUCLEOTIDE SEQUENCE [LARGE SCALE GENOMIC DNA]</scope>
    <source>
        <strain evidence="2">FinWhale-01</strain>
    </source>
</reference>
<evidence type="ECO:0000313" key="3">
    <source>
        <dbReference type="Proteomes" id="UP000437017"/>
    </source>
</evidence>
<comment type="caution">
    <text evidence="2">The sequence shown here is derived from an EMBL/GenBank/DDBJ whole genome shotgun (WGS) entry which is preliminary data.</text>
</comment>
<dbReference type="EMBL" id="SGJD01001218">
    <property type="protein sequence ID" value="KAB0401347.1"/>
    <property type="molecule type" value="Genomic_DNA"/>
</dbReference>
<dbReference type="OrthoDB" id="9838280at2759"/>
<keyword evidence="1" id="KW-0812">Transmembrane</keyword>
<evidence type="ECO:0000313" key="2">
    <source>
        <dbReference type="EMBL" id="KAB0401347.1"/>
    </source>
</evidence>
<organism evidence="2 3">
    <name type="scientific">Balaenoptera physalus</name>
    <name type="common">Fin whale</name>
    <name type="synonym">Balaena physalus</name>
    <dbReference type="NCBI Taxonomy" id="9770"/>
    <lineage>
        <taxon>Eukaryota</taxon>
        <taxon>Metazoa</taxon>
        <taxon>Chordata</taxon>
        <taxon>Craniata</taxon>
        <taxon>Vertebrata</taxon>
        <taxon>Euteleostomi</taxon>
        <taxon>Mammalia</taxon>
        <taxon>Eutheria</taxon>
        <taxon>Laurasiatheria</taxon>
        <taxon>Artiodactyla</taxon>
        <taxon>Whippomorpha</taxon>
        <taxon>Cetacea</taxon>
        <taxon>Mysticeti</taxon>
        <taxon>Balaenopteridae</taxon>
        <taxon>Balaenoptera</taxon>
    </lineage>
</organism>